<sequence>MHTSRKVQVNVVTTDPSSVAGVQVPDTALAREATQLVRDTTSELVFHHSRRVYWFGALQGRNRDLGYDPELLYIGAMFHDLGLGERFRTSGRRFEVDSADEARRFLQGHHVPEDSVRRVWTAIALHTTPGVPQFMEPEVALVTAGVEYDVLGIGYRDISEEDRSRIVALHPRPDFKQRILGAFTDGIRQKPETTFGNVKADVLEHYVPGFERGDFVRTILDSPWPE</sequence>
<protein>
    <submittedName>
        <fullName evidence="2">HD superfamily phosphodiesterase</fullName>
    </submittedName>
</protein>
<dbReference type="PANTHER" id="PTHR35569:SF1">
    <property type="entry name" value="CYANAMIDE HYDRATASE DDI2-RELATED"/>
    <property type="match status" value="1"/>
</dbReference>
<dbReference type="InterPro" id="IPR003607">
    <property type="entry name" value="HD/PDEase_dom"/>
</dbReference>
<comment type="caution">
    <text evidence="2">The sequence shown here is derived from an EMBL/GenBank/DDBJ whole genome shotgun (WGS) entry which is preliminary data.</text>
</comment>
<dbReference type="CDD" id="cd00077">
    <property type="entry name" value="HDc"/>
    <property type="match status" value="1"/>
</dbReference>
<organism evidence="2 3">
    <name type="scientific">Streptomyces brevispora</name>
    <dbReference type="NCBI Taxonomy" id="887462"/>
    <lineage>
        <taxon>Bacteria</taxon>
        <taxon>Bacillati</taxon>
        <taxon>Actinomycetota</taxon>
        <taxon>Actinomycetes</taxon>
        <taxon>Kitasatosporales</taxon>
        <taxon>Streptomycetaceae</taxon>
        <taxon>Streptomyces</taxon>
    </lineage>
</organism>
<dbReference type="PANTHER" id="PTHR35569">
    <property type="entry name" value="CYANAMIDE HYDRATASE DDI2-RELATED"/>
    <property type="match status" value="1"/>
</dbReference>
<dbReference type="Pfam" id="PF01966">
    <property type="entry name" value="HD"/>
    <property type="match status" value="1"/>
</dbReference>
<accession>A0A561TUP4</accession>
<name>A0A561TUP4_9ACTN</name>
<proteinExistence type="predicted"/>
<evidence type="ECO:0000259" key="1">
    <source>
        <dbReference type="Pfam" id="PF01966"/>
    </source>
</evidence>
<dbReference type="InterPro" id="IPR006674">
    <property type="entry name" value="HD_domain"/>
</dbReference>
<dbReference type="AlphaFoldDB" id="A0A561TUP4"/>
<feature type="domain" description="HD" evidence="1">
    <location>
        <begin position="45"/>
        <end position="133"/>
    </location>
</feature>
<evidence type="ECO:0000313" key="3">
    <source>
        <dbReference type="Proteomes" id="UP000318186"/>
    </source>
</evidence>
<dbReference type="EMBL" id="VIWW01000003">
    <property type="protein sequence ID" value="TWF90840.1"/>
    <property type="molecule type" value="Genomic_DNA"/>
</dbReference>
<dbReference type="Gene3D" id="1.10.3210.10">
    <property type="entry name" value="Hypothetical protein af1432"/>
    <property type="match status" value="1"/>
</dbReference>
<evidence type="ECO:0000313" key="2">
    <source>
        <dbReference type="EMBL" id="TWF90840.1"/>
    </source>
</evidence>
<gene>
    <name evidence="2" type="ORF">FHX80_13256</name>
</gene>
<reference evidence="2 3" key="1">
    <citation type="submission" date="2019-06" db="EMBL/GenBank/DDBJ databases">
        <title>Sequencing the genomes of 1000 actinobacteria strains.</title>
        <authorList>
            <person name="Klenk H.-P."/>
        </authorList>
    </citation>
    <scope>NUCLEOTIDE SEQUENCE [LARGE SCALE GENOMIC DNA]</scope>
    <source>
        <strain evidence="2 3">DSM 42059</strain>
    </source>
</reference>
<dbReference type="SUPFAM" id="SSF109604">
    <property type="entry name" value="HD-domain/PDEase-like"/>
    <property type="match status" value="1"/>
</dbReference>
<dbReference type="Proteomes" id="UP000318186">
    <property type="component" value="Unassembled WGS sequence"/>
</dbReference>